<reference evidence="2" key="1">
    <citation type="submission" date="2024-05" db="EMBL/GenBank/DDBJ databases">
        <authorList>
            <person name="Kim S."/>
            <person name="Heo J."/>
            <person name="Choi H."/>
            <person name="Choi Y."/>
            <person name="Kwon S.-W."/>
            <person name="Kim Y."/>
        </authorList>
    </citation>
    <scope>NUCLEOTIDE SEQUENCE</scope>
    <source>
        <strain evidence="2">KACC 23698</strain>
    </source>
</reference>
<proteinExistence type="predicted"/>
<dbReference type="EMBL" id="CP157484">
    <property type="protein sequence ID" value="XBO36711.1"/>
    <property type="molecule type" value="Genomic_DNA"/>
</dbReference>
<evidence type="ECO:0000313" key="2">
    <source>
        <dbReference type="EMBL" id="XBO36711.1"/>
    </source>
</evidence>
<dbReference type="RefSeq" id="WP_406853526.1">
    <property type="nucleotide sequence ID" value="NZ_CP157484.1"/>
</dbReference>
<protein>
    <submittedName>
        <fullName evidence="2">Uncharacterized protein</fullName>
    </submittedName>
</protein>
<dbReference type="AlphaFoldDB" id="A0AAU7J975"/>
<feature type="compositionally biased region" description="Basic residues" evidence="1">
    <location>
        <begin position="128"/>
        <end position="153"/>
    </location>
</feature>
<gene>
    <name evidence="2" type="ORF">ABEG18_13215</name>
</gene>
<organism evidence="2">
    <name type="scientific">Alsobacter sp. KACC 23698</name>
    <dbReference type="NCBI Taxonomy" id="3149229"/>
    <lineage>
        <taxon>Bacteria</taxon>
        <taxon>Pseudomonadati</taxon>
        <taxon>Pseudomonadota</taxon>
        <taxon>Alphaproteobacteria</taxon>
        <taxon>Hyphomicrobiales</taxon>
        <taxon>Alsobacteraceae</taxon>
        <taxon>Alsobacter</taxon>
    </lineage>
</organism>
<accession>A0AAU7J975</accession>
<sequence>MSTREHRKAIPIGVKMQACLLLLGFTEDEIAGGAVQWDHHPALALRFVDPETGEMSPAPNDPRYLRPLRKAEHAEKTFGRKATTAGSDVGLAAKVKRLDKSEAEFRRRLLAKSEPTAFLPMDHEDRGRKRAWPSRPFPSRKHARNPKARTHAD</sequence>
<evidence type="ECO:0000256" key="1">
    <source>
        <dbReference type="SAM" id="MobiDB-lite"/>
    </source>
</evidence>
<name>A0AAU7J975_9HYPH</name>
<feature type="region of interest" description="Disordered" evidence="1">
    <location>
        <begin position="114"/>
        <end position="153"/>
    </location>
</feature>